<evidence type="ECO:0000256" key="2">
    <source>
        <dbReference type="SAM" id="Phobius"/>
    </source>
</evidence>
<feature type="transmembrane region" description="Helical" evidence="2">
    <location>
        <begin position="20"/>
        <end position="45"/>
    </location>
</feature>
<dbReference type="AlphaFoldDB" id="A0A370DR52"/>
<proteinExistence type="predicted"/>
<evidence type="ECO:0000256" key="1">
    <source>
        <dbReference type="SAM" id="Coils"/>
    </source>
</evidence>
<organism evidence="3 4">
    <name type="scientific">endosymbiont of Escarpia spicata</name>
    <dbReference type="NCBI Taxonomy" id="2200908"/>
    <lineage>
        <taxon>Bacteria</taxon>
        <taxon>Pseudomonadati</taxon>
        <taxon>Pseudomonadota</taxon>
        <taxon>Gammaproteobacteria</taxon>
        <taxon>sulfur-oxidizing symbionts</taxon>
    </lineage>
</organism>
<evidence type="ECO:0000313" key="3">
    <source>
        <dbReference type="EMBL" id="RDH87569.1"/>
    </source>
</evidence>
<keyword evidence="2" id="KW-1133">Transmembrane helix</keyword>
<evidence type="ECO:0000313" key="4">
    <source>
        <dbReference type="Proteomes" id="UP000254771"/>
    </source>
</evidence>
<gene>
    <name evidence="3" type="ORF">DIZ78_03095</name>
</gene>
<dbReference type="EMBL" id="QFXE01000005">
    <property type="protein sequence ID" value="RDH87569.1"/>
    <property type="molecule type" value="Genomic_DNA"/>
</dbReference>
<dbReference type="Gene3D" id="1.20.5.1000">
    <property type="entry name" value="arf6 gtpase in complex with a specific effector, jip4"/>
    <property type="match status" value="1"/>
</dbReference>
<name>A0A370DR52_9GAMM</name>
<keyword evidence="2" id="KW-0812">Transmembrane</keyword>
<comment type="caution">
    <text evidence="3">The sequence shown here is derived from an EMBL/GenBank/DDBJ whole genome shotgun (WGS) entry which is preliminary data.</text>
</comment>
<keyword evidence="4" id="KW-1185">Reference proteome</keyword>
<keyword evidence="1" id="KW-0175">Coiled coil</keyword>
<protein>
    <submittedName>
        <fullName evidence="3">Uncharacterized protein</fullName>
    </submittedName>
</protein>
<reference evidence="3 4" key="1">
    <citation type="journal article" date="2018" name="ISME J.">
        <title>Endosymbiont genomes yield clues of tubeworm success.</title>
        <authorList>
            <person name="Li Y."/>
            <person name="Liles M.R."/>
            <person name="Halanych K.M."/>
        </authorList>
    </citation>
    <scope>NUCLEOTIDE SEQUENCE [LARGE SCALE GENOMIC DNA]</scope>
    <source>
        <strain evidence="3">A1462</strain>
    </source>
</reference>
<sequence>MDNSFVDLRLNHHAAQAEEGFWPSFTDIMTVILMIFMLAMVVLLIRNMELLDQLRSTMAAEQEAMELVKTTGEENQTLEERLLSREYELSMMRMQLMRSEEQQEAAIASQLHQISSLSRERDDLESNVTRLTHDKDDLNILVTRLTHDKDNLNVQVTRLTTDTNRLQLQIDDATRSIENLTEDMNRVSSRHALTQDELDSLRTSFRAQSEELAQAQAKNVDADQTLADLKIDFQALKIKYDKLVRPARTSRDKFVVVVRFAKIKGQLVIDYKAPGSESFKTVSRKQLDQSLTRLKAHKANQLYVKVIIPKNSGLSYNEAWTFTNQMHKKYDYYFQEDAKKERMINE</sequence>
<dbReference type="Proteomes" id="UP000254771">
    <property type="component" value="Unassembled WGS sequence"/>
</dbReference>
<feature type="coiled-coil region" evidence="1">
    <location>
        <begin position="107"/>
        <end position="232"/>
    </location>
</feature>
<accession>A0A370DR52</accession>
<keyword evidence="2" id="KW-0472">Membrane</keyword>